<sequence length="107" mass="11576">MKIFPKSVTAIDGVIGVIDPDADDVDLDVLLENLLYLEADERLRHALQGISMWRMKMVVSYLGPFGGRLTTGGGIGEHGGVGKLEALKCQLTTEDSPEDNSSTDEEI</sequence>
<comment type="caution">
    <text evidence="1">The sequence shown here is derived from an EMBL/GenBank/DDBJ whole genome shotgun (WGS) entry which is preliminary data.</text>
</comment>
<proteinExistence type="predicted"/>
<dbReference type="AlphaFoldDB" id="A0A8J2MQ70"/>
<evidence type="ECO:0000313" key="1">
    <source>
        <dbReference type="EMBL" id="CAG5101182.1"/>
    </source>
</evidence>
<protein>
    <submittedName>
        <fullName evidence="1">Uncharacterized protein</fullName>
    </submittedName>
</protein>
<evidence type="ECO:0000313" key="2">
    <source>
        <dbReference type="Proteomes" id="UP000786811"/>
    </source>
</evidence>
<accession>A0A8J2MQ70</accession>
<keyword evidence="2" id="KW-1185">Reference proteome</keyword>
<organism evidence="1 2">
    <name type="scientific">Cotesia congregata</name>
    <name type="common">Parasitoid wasp</name>
    <name type="synonym">Apanteles congregatus</name>
    <dbReference type="NCBI Taxonomy" id="51543"/>
    <lineage>
        <taxon>Eukaryota</taxon>
        <taxon>Metazoa</taxon>
        <taxon>Ecdysozoa</taxon>
        <taxon>Arthropoda</taxon>
        <taxon>Hexapoda</taxon>
        <taxon>Insecta</taxon>
        <taxon>Pterygota</taxon>
        <taxon>Neoptera</taxon>
        <taxon>Endopterygota</taxon>
        <taxon>Hymenoptera</taxon>
        <taxon>Apocrita</taxon>
        <taxon>Ichneumonoidea</taxon>
        <taxon>Braconidae</taxon>
        <taxon>Microgastrinae</taxon>
        <taxon>Cotesia</taxon>
    </lineage>
</organism>
<name>A0A8J2MQ70_COTCN</name>
<gene>
    <name evidence="1" type="ORF">HICCMSTLAB_LOCUS10255</name>
</gene>
<dbReference type="Proteomes" id="UP000786811">
    <property type="component" value="Unassembled WGS sequence"/>
</dbReference>
<reference evidence="1" key="1">
    <citation type="submission" date="2021-04" db="EMBL/GenBank/DDBJ databases">
        <authorList>
            <person name="Chebbi M.A.C M."/>
        </authorList>
    </citation>
    <scope>NUCLEOTIDE SEQUENCE</scope>
</reference>
<dbReference type="EMBL" id="CAJNRD030001122">
    <property type="protein sequence ID" value="CAG5101182.1"/>
    <property type="molecule type" value="Genomic_DNA"/>
</dbReference>